<evidence type="ECO:0000256" key="2">
    <source>
        <dbReference type="ARBA" id="ARBA00022777"/>
    </source>
</evidence>
<organism evidence="4 5">
    <name type="scientific">Nakamurella flavida</name>
    <dbReference type="NCBI Taxonomy" id="363630"/>
    <lineage>
        <taxon>Bacteria</taxon>
        <taxon>Bacillati</taxon>
        <taxon>Actinomycetota</taxon>
        <taxon>Actinomycetes</taxon>
        <taxon>Nakamurellales</taxon>
        <taxon>Nakamurellaceae</taxon>
        <taxon>Nakamurella</taxon>
    </lineage>
</organism>
<dbReference type="Gene3D" id="3.40.1190.20">
    <property type="match status" value="1"/>
</dbReference>
<keyword evidence="5" id="KW-1185">Reference proteome</keyword>
<feature type="domain" description="Carbohydrate kinase PfkB" evidence="3">
    <location>
        <begin position="1"/>
        <end position="111"/>
    </location>
</feature>
<dbReference type="InterPro" id="IPR011611">
    <property type="entry name" value="PfkB_dom"/>
</dbReference>
<sequence length="132" mass="13301">MLPFADIVFAGLREAAIATGIDGPPDRCARVLQEMGARTAVVTLGSLGALARQGEVVHRAPARAVTAVDTVGAGDAFVAGYLAEAWAGAGVEQCLATGNAAGAFACTVPGDWEGAPGRAQLELLTADDPVIR</sequence>
<keyword evidence="1" id="KW-0808">Transferase</keyword>
<dbReference type="PANTHER" id="PTHR10584:SF166">
    <property type="entry name" value="RIBOKINASE"/>
    <property type="match status" value="1"/>
</dbReference>
<protein>
    <recommendedName>
        <fullName evidence="3">Carbohydrate kinase PfkB domain-containing protein</fullName>
    </recommendedName>
</protein>
<dbReference type="GO" id="GO:0005829">
    <property type="term" value="C:cytosol"/>
    <property type="evidence" value="ECO:0007669"/>
    <property type="project" value="TreeGrafter"/>
</dbReference>
<dbReference type="SUPFAM" id="SSF53613">
    <property type="entry name" value="Ribokinase-like"/>
    <property type="match status" value="1"/>
</dbReference>
<proteinExistence type="predicted"/>
<dbReference type="InterPro" id="IPR029056">
    <property type="entry name" value="Ribokinase-like"/>
</dbReference>
<accession>A0A938YMA2</accession>
<dbReference type="Proteomes" id="UP000663801">
    <property type="component" value="Unassembled WGS sequence"/>
</dbReference>
<reference evidence="4" key="1">
    <citation type="submission" date="2021-01" db="EMBL/GenBank/DDBJ databases">
        <title>KCTC 19127 draft genome.</title>
        <authorList>
            <person name="An D."/>
        </authorList>
    </citation>
    <scope>NUCLEOTIDE SEQUENCE</scope>
    <source>
        <strain evidence="4">KCTC 19127</strain>
    </source>
</reference>
<gene>
    <name evidence="4" type="ORF">JL107_04275</name>
</gene>
<keyword evidence="2" id="KW-0418">Kinase</keyword>
<name>A0A938YMA2_9ACTN</name>
<dbReference type="RefSeq" id="WP_205255762.1">
    <property type="nucleotide sequence ID" value="NZ_BAAAPV010000002.1"/>
</dbReference>
<dbReference type="PANTHER" id="PTHR10584">
    <property type="entry name" value="SUGAR KINASE"/>
    <property type="match status" value="1"/>
</dbReference>
<evidence type="ECO:0000256" key="1">
    <source>
        <dbReference type="ARBA" id="ARBA00022679"/>
    </source>
</evidence>
<dbReference type="Pfam" id="PF00294">
    <property type="entry name" value="PfkB"/>
    <property type="match status" value="1"/>
</dbReference>
<dbReference type="EMBL" id="JAERWL010000005">
    <property type="protein sequence ID" value="MBM9475658.1"/>
    <property type="molecule type" value="Genomic_DNA"/>
</dbReference>
<dbReference type="PROSITE" id="PS00584">
    <property type="entry name" value="PFKB_KINASES_2"/>
    <property type="match status" value="1"/>
</dbReference>
<dbReference type="GO" id="GO:0016301">
    <property type="term" value="F:kinase activity"/>
    <property type="evidence" value="ECO:0007669"/>
    <property type="project" value="UniProtKB-KW"/>
</dbReference>
<dbReference type="AlphaFoldDB" id="A0A938YMA2"/>
<dbReference type="InterPro" id="IPR002173">
    <property type="entry name" value="Carboh/pur_kinase_PfkB_CS"/>
</dbReference>
<evidence type="ECO:0000313" key="5">
    <source>
        <dbReference type="Proteomes" id="UP000663801"/>
    </source>
</evidence>
<comment type="caution">
    <text evidence="4">The sequence shown here is derived from an EMBL/GenBank/DDBJ whole genome shotgun (WGS) entry which is preliminary data.</text>
</comment>
<evidence type="ECO:0000259" key="3">
    <source>
        <dbReference type="Pfam" id="PF00294"/>
    </source>
</evidence>
<evidence type="ECO:0000313" key="4">
    <source>
        <dbReference type="EMBL" id="MBM9475658.1"/>
    </source>
</evidence>